<feature type="transmembrane region" description="Helical" evidence="7">
    <location>
        <begin position="117"/>
        <end position="146"/>
    </location>
</feature>
<proteinExistence type="inferred from homology"/>
<dbReference type="PANTHER" id="PTHR33778">
    <property type="entry name" value="PROTEIN MGTC"/>
    <property type="match status" value="1"/>
</dbReference>
<evidence type="ECO:0000313" key="9">
    <source>
        <dbReference type="EMBL" id="HIU36529.1"/>
    </source>
</evidence>
<accession>A0A9D1IIB0</accession>
<dbReference type="PANTHER" id="PTHR33778:SF1">
    <property type="entry name" value="MAGNESIUM TRANSPORTER YHID-RELATED"/>
    <property type="match status" value="1"/>
</dbReference>
<comment type="subcellular location">
    <subcellularLocation>
        <location evidence="1">Cell membrane</location>
        <topology evidence="1">Multi-pass membrane protein</topology>
    </subcellularLocation>
</comment>
<keyword evidence="6 7" id="KW-0472">Membrane</keyword>
<dbReference type="InterPro" id="IPR003416">
    <property type="entry name" value="MgtC/SapB/SrpB/YhiD_fam"/>
</dbReference>
<dbReference type="AlphaFoldDB" id="A0A9D1IIB0"/>
<gene>
    <name evidence="9" type="ORF">IAC53_07995</name>
</gene>
<sequence>MEWLKEAALWLWGQEEFRFAVDAAWKLALSVLLSGIIGFEREHSHRPAGFRTHILVAVGSTLIMLTSVYVANTYEGQANVDITRMAAQVVSGIGFLGAGTILREGFSVKGLTTAASLWAVSCIGIAVGAGFVTGAIVATLVIYLTLNSLKKVVVRGRAGKALYIEVRDLAEQVPKISGLIKRTGTVVHSMEILYDNDSKFRKKKDTSTIKALIFPKTDNALKIIISNLQADENVVDVYVD</sequence>
<feature type="transmembrane region" description="Helical" evidence="7">
    <location>
        <begin position="52"/>
        <end position="71"/>
    </location>
</feature>
<reference evidence="9" key="1">
    <citation type="submission" date="2020-10" db="EMBL/GenBank/DDBJ databases">
        <authorList>
            <person name="Gilroy R."/>
        </authorList>
    </citation>
    <scope>NUCLEOTIDE SEQUENCE</scope>
    <source>
        <strain evidence="9">ChiGjej1B1-19959</strain>
    </source>
</reference>
<evidence type="ECO:0000256" key="2">
    <source>
        <dbReference type="ARBA" id="ARBA00009298"/>
    </source>
</evidence>
<dbReference type="InterPro" id="IPR049177">
    <property type="entry name" value="MgtC_SapB_SrpB_YhiD_N"/>
</dbReference>
<dbReference type="GO" id="GO:0005886">
    <property type="term" value="C:plasma membrane"/>
    <property type="evidence" value="ECO:0007669"/>
    <property type="project" value="UniProtKB-SubCell"/>
</dbReference>
<evidence type="ECO:0000256" key="6">
    <source>
        <dbReference type="ARBA" id="ARBA00023136"/>
    </source>
</evidence>
<evidence type="ECO:0000256" key="4">
    <source>
        <dbReference type="ARBA" id="ARBA00022692"/>
    </source>
</evidence>
<reference evidence="9" key="2">
    <citation type="journal article" date="2021" name="PeerJ">
        <title>Extensive microbial diversity within the chicken gut microbiome revealed by metagenomics and culture.</title>
        <authorList>
            <person name="Gilroy R."/>
            <person name="Ravi A."/>
            <person name="Getino M."/>
            <person name="Pursley I."/>
            <person name="Horton D.L."/>
            <person name="Alikhan N.F."/>
            <person name="Baker D."/>
            <person name="Gharbi K."/>
            <person name="Hall N."/>
            <person name="Watson M."/>
            <person name="Adriaenssens E.M."/>
            <person name="Foster-Nyarko E."/>
            <person name="Jarju S."/>
            <person name="Secka A."/>
            <person name="Antonio M."/>
            <person name="Oren A."/>
            <person name="Chaudhuri R.R."/>
            <person name="La Ragione R."/>
            <person name="Hildebrand F."/>
            <person name="Pallen M.J."/>
        </authorList>
    </citation>
    <scope>NUCLEOTIDE SEQUENCE</scope>
    <source>
        <strain evidence="9">ChiGjej1B1-19959</strain>
    </source>
</reference>
<evidence type="ECO:0000259" key="8">
    <source>
        <dbReference type="Pfam" id="PF02308"/>
    </source>
</evidence>
<dbReference type="EMBL" id="DVMW01000044">
    <property type="protein sequence ID" value="HIU36529.1"/>
    <property type="molecule type" value="Genomic_DNA"/>
</dbReference>
<dbReference type="Proteomes" id="UP000824071">
    <property type="component" value="Unassembled WGS sequence"/>
</dbReference>
<comment type="caution">
    <text evidence="9">The sequence shown here is derived from an EMBL/GenBank/DDBJ whole genome shotgun (WGS) entry which is preliminary data.</text>
</comment>
<evidence type="ECO:0000313" key="10">
    <source>
        <dbReference type="Proteomes" id="UP000824071"/>
    </source>
</evidence>
<protein>
    <submittedName>
        <fullName evidence="9">MgtC/SapB family protein</fullName>
    </submittedName>
</protein>
<keyword evidence="3" id="KW-1003">Cell membrane</keyword>
<organism evidence="9 10">
    <name type="scientific">Candidatus Fimenecus excrementigallinarum</name>
    <dbReference type="NCBI Taxonomy" id="2840816"/>
    <lineage>
        <taxon>Bacteria</taxon>
        <taxon>Bacillati</taxon>
        <taxon>Bacillota</taxon>
        <taxon>Clostridia</taxon>
        <taxon>Candidatus Fimenecus</taxon>
    </lineage>
</organism>
<feature type="domain" description="MgtC/SapB/SrpB/YhiD N-terminal" evidence="8">
    <location>
        <begin position="27"/>
        <end position="152"/>
    </location>
</feature>
<evidence type="ECO:0000256" key="3">
    <source>
        <dbReference type="ARBA" id="ARBA00022475"/>
    </source>
</evidence>
<evidence type="ECO:0000256" key="5">
    <source>
        <dbReference type="ARBA" id="ARBA00022989"/>
    </source>
</evidence>
<evidence type="ECO:0000256" key="7">
    <source>
        <dbReference type="SAM" id="Phobius"/>
    </source>
</evidence>
<evidence type="ECO:0000256" key="1">
    <source>
        <dbReference type="ARBA" id="ARBA00004651"/>
    </source>
</evidence>
<dbReference type="Pfam" id="PF02308">
    <property type="entry name" value="MgtC"/>
    <property type="match status" value="1"/>
</dbReference>
<name>A0A9D1IIB0_9FIRM</name>
<keyword evidence="4 7" id="KW-0812">Transmembrane</keyword>
<dbReference type="PRINTS" id="PR01837">
    <property type="entry name" value="MGTCSAPBPROT"/>
</dbReference>
<keyword evidence="5 7" id="KW-1133">Transmembrane helix</keyword>
<comment type="similarity">
    <text evidence="2">Belongs to the MgtC/SapB family.</text>
</comment>